<evidence type="ECO:0000313" key="2">
    <source>
        <dbReference type="EnsemblMetazoa" id="SCAU010976-PA"/>
    </source>
</evidence>
<dbReference type="SMART" id="SM00595">
    <property type="entry name" value="MADF"/>
    <property type="match status" value="1"/>
</dbReference>
<feature type="domain" description="MADF" evidence="1">
    <location>
        <begin position="15"/>
        <end position="114"/>
    </location>
</feature>
<proteinExistence type="predicted"/>
<dbReference type="KEGG" id="scac:106086690"/>
<protein>
    <recommendedName>
        <fullName evidence="1">MADF domain-containing protein</fullName>
    </recommendedName>
</protein>
<dbReference type="InterPro" id="IPR006578">
    <property type="entry name" value="MADF-dom"/>
</dbReference>
<dbReference type="Proteomes" id="UP000095300">
    <property type="component" value="Unassembled WGS sequence"/>
</dbReference>
<sequence length="371" mass="41782">MSKIGAVWSREKINQLIELYKKNECLWNHWHESYKNKEKRNRAIKEICIALRITKFDFGKKIHNLRNQFNTEMKKWEQRMEEAGGVPDNVDGSTAIRCKWIHFESLMFLRNVIEPRPGGYQSTALHQPPKKMRLKFDYNSAEDDVNITMLSAPNASSNEDISSNYQYEEQTEETSPAEVCQNFENELNAVVNDQAMPREDCLDQKYIPPPVQQMQQQQLQMPTNKSYSQKKATLSAANNSIHISPGYAEIVNLSSHDNAAAIEINAHDMAVVTSHNQALMPSSTTSTSSVPTSTAAASVIETPVIASVVCGSSNVSTSLSQSPLAPRDQWDSFGELVATELRNLNSDLSRKKLKRKIMQAMLEVGEQDDAL</sequence>
<keyword evidence="3" id="KW-1185">Reference proteome</keyword>
<name>A0A1I8PTL6_STOCA</name>
<reference evidence="2" key="1">
    <citation type="submission" date="2020-05" db="UniProtKB">
        <authorList>
            <consortium name="EnsemblMetazoa"/>
        </authorList>
    </citation>
    <scope>IDENTIFICATION</scope>
    <source>
        <strain evidence="2">USDA</strain>
    </source>
</reference>
<evidence type="ECO:0000313" key="3">
    <source>
        <dbReference type="Proteomes" id="UP000095300"/>
    </source>
</evidence>
<evidence type="ECO:0000259" key="1">
    <source>
        <dbReference type="PROSITE" id="PS51029"/>
    </source>
</evidence>
<organism evidence="2 3">
    <name type="scientific">Stomoxys calcitrans</name>
    <name type="common">Stable fly</name>
    <name type="synonym">Conops calcitrans</name>
    <dbReference type="NCBI Taxonomy" id="35570"/>
    <lineage>
        <taxon>Eukaryota</taxon>
        <taxon>Metazoa</taxon>
        <taxon>Ecdysozoa</taxon>
        <taxon>Arthropoda</taxon>
        <taxon>Hexapoda</taxon>
        <taxon>Insecta</taxon>
        <taxon>Pterygota</taxon>
        <taxon>Neoptera</taxon>
        <taxon>Endopterygota</taxon>
        <taxon>Diptera</taxon>
        <taxon>Brachycera</taxon>
        <taxon>Muscomorpha</taxon>
        <taxon>Muscoidea</taxon>
        <taxon>Muscidae</taxon>
        <taxon>Stomoxys</taxon>
    </lineage>
</organism>
<dbReference type="EnsemblMetazoa" id="SCAU010976-RA">
    <property type="protein sequence ID" value="SCAU010976-PA"/>
    <property type="gene ID" value="SCAU010976"/>
</dbReference>
<gene>
    <name evidence="2" type="primary">106086690</name>
</gene>
<accession>A0A1I8PTL6</accession>
<dbReference type="VEuPathDB" id="VectorBase:SCAU010976"/>
<dbReference type="Pfam" id="PF10545">
    <property type="entry name" value="MADF_DNA_bdg"/>
    <property type="match status" value="1"/>
</dbReference>
<dbReference type="AlphaFoldDB" id="A0A1I8PTL6"/>
<dbReference type="PANTHER" id="PTHR21505:SF12">
    <property type="entry name" value="MADF DOMAIN-CONTAINING PROTEIN-RELATED"/>
    <property type="match status" value="1"/>
</dbReference>
<dbReference type="PROSITE" id="PS51029">
    <property type="entry name" value="MADF"/>
    <property type="match status" value="1"/>
</dbReference>
<dbReference type="PANTHER" id="PTHR21505">
    <property type="entry name" value="MADF DOMAIN-CONTAINING PROTEIN-RELATED"/>
    <property type="match status" value="1"/>
</dbReference>
<dbReference type="OrthoDB" id="8775784at2759"/>